<evidence type="ECO:0000256" key="4">
    <source>
        <dbReference type="SAM" id="Phobius"/>
    </source>
</evidence>
<keyword evidence="4" id="KW-0472">Membrane</keyword>
<evidence type="ECO:0000256" key="3">
    <source>
        <dbReference type="PROSITE-ProRule" id="PRU00284"/>
    </source>
</evidence>
<evidence type="ECO:0000259" key="5">
    <source>
        <dbReference type="PROSITE" id="PS50111"/>
    </source>
</evidence>
<dbReference type="PANTHER" id="PTHR32089">
    <property type="entry name" value="METHYL-ACCEPTING CHEMOTAXIS PROTEIN MCPB"/>
    <property type="match status" value="1"/>
</dbReference>
<dbReference type="PROSITE" id="PS50885">
    <property type="entry name" value="HAMP"/>
    <property type="match status" value="1"/>
</dbReference>
<dbReference type="InterPro" id="IPR004089">
    <property type="entry name" value="MCPsignal_dom"/>
</dbReference>
<accession>A0ABS8DAT5</accession>
<dbReference type="PROSITE" id="PS50111">
    <property type="entry name" value="CHEMOTAXIS_TRANSDUC_2"/>
    <property type="match status" value="1"/>
</dbReference>
<dbReference type="RefSeq" id="WP_227181944.1">
    <property type="nucleotide sequence ID" value="NZ_JAJBZT010000012.1"/>
</dbReference>
<reference evidence="7" key="1">
    <citation type="submission" date="2021-10" db="EMBL/GenBank/DDBJ databases">
        <title>The complete genome sequence of Leeia sp. TBRC 13508.</title>
        <authorList>
            <person name="Charoenyingcharoen P."/>
            <person name="Yukphan P."/>
        </authorList>
    </citation>
    <scope>NUCLEOTIDE SEQUENCE</scope>
    <source>
        <strain evidence="7">TBRC 13508</strain>
    </source>
</reference>
<dbReference type="EMBL" id="JAJBZT010000012">
    <property type="protein sequence ID" value="MCB6185113.1"/>
    <property type="molecule type" value="Genomic_DNA"/>
</dbReference>
<dbReference type="InterPro" id="IPR003660">
    <property type="entry name" value="HAMP_dom"/>
</dbReference>
<comment type="caution">
    <text evidence="7">The sequence shown here is derived from an EMBL/GenBank/DDBJ whole genome shotgun (WGS) entry which is preliminary data.</text>
</comment>
<feature type="transmembrane region" description="Helical" evidence="4">
    <location>
        <begin position="179"/>
        <end position="198"/>
    </location>
</feature>
<evidence type="ECO:0000313" key="8">
    <source>
        <dbReference type="Proteomes" id="UP001165395"/>
    </source>
</evidence>
<dbReference type="Pfam" id="PF00015">
    <property type="entry name" value="MCPsignal"/>
    <property type="match status" value="1"/>
</dbReference>
<feature type="domain" description="HAMP" evidence="6">
    <location>
        <begin position="202"/>
        <end position="254"/>
    </location>
</feature>
<comment type="similarity">
    <text evidence="2">Belongs to the methyl-accepting chemotaxis (MCP) protein family.</text>
</comment>
<dbReference type="CDD" id="cd06225">
    <property type="entry name" value="HAMP"/>
    <property type="match status" value="1"/>
</dbReference>
<keyword evidence="4" id="KW-1133">Transmembrane helix</keyword>
<feature type="transmembrane region" description="Helical" evidence="4">
    <location>
        <begin position="12"/>
        <end position="31"/>
    </location>
</feature>
<sequence>MLKQSRIAVRLTYAFAVVLLTLICIVAVSMWNQLSLNQELKDAAIRSNEAKVLSDFKAEILSFDASAHNLVTATNMDFISNGRQQLEASYLRLQKLLTVLPKESLAKIQPPSLVLIKQAKEIIQMMSTYHLPDANVTYQFQIQPSVKTLLDEINVIRAKKSTAILQSSKKADEKFKFDIFMLLGASLFAILISLFVGYRVTKSIISPLNHAVEIANEVAAGNLNLHFQSNSNDETGQLLTALGQMVEKLSGAVALVRVAASHVDESSKNLINSSGALDQNAGNQANAIGLISVQIQQMNANASQLASVATELARTAAGSLQSTKSGDQRMQDLNQDLAILKNVVNEMSECIQRFVERTLVITNMTKEVREIAEQTNLLALNAAIEAARAGEQGRGFAVVADEVRKLAEKSSSSANNIDRITQELASQYDKVEEVSEKGRKIISNIDSSSKTVIHALEETTKSALETNQSTDQINTAVNEQSEVCEKLVSDMNQIKLMADNSTVAASNTREQSVTLAKVADQLGGAVSQFRLAS</sequence>
<name>A0ABS8DAT5_9NEIS</name>
<keyword evidence="4" id="KW-0812">Transmembrane</keyword>
<proteinExistence type="inferred from homology"/>
<keyword evidence="1 3" id="KW-0807">Transducer</keyword>
<evidence type="ECO:0000313" key="7">
    <source>
        <dbReference type="EMBL" id="MCB6185113.1"/>
    </source>
</evidence>
<protein>
    <submittedName>
        <fullName evidence="7">Methyl-accepting chemotaxis protein</fullName>
    </submittedName>
</protein>
<organism evidence="7 8">
    <name type="scientific">Leeia speluncae</name>
    <dbReference type="NCBI Taxonomy" id="2884804"/>
    <lineage>
        <taxon>Bacteria</taxon>
        <taxon>Pseudomonadati</taxon>
        <taxon>Pseudomonadota</taxon>
        <taxon>Betaproteobacteria</taxon>
        <taxon>Neisseriales</taxon>
        <taxon>Leeiaceae</taxon>
        <taxon>Leeia</taxon>
    </lineage>
</organism>
<feature type="domain" description="Methyl-accepting transducer" evidence="5">
    <location>
        <begin position="259"/>
        <end position="495"/>
    </location>
</feature>
<evidence type="ECO:0000256" key="2">
    <source>
        <dbReference type="ARBA" id="ARBA00029447"/>
    </source>
</evidence>
<dbReference type="SUPFAM" id="SSF58104">
    <property type="entry name" value="Methyl-accepting chemotaxis protein (MCP) signaling domain"/>
    <property type="match status" value="1"/>
</dbReference>
<dbReference type="Proteomes" id="UP001165395">
    <property type="component" value="Unassembled WGS sequence"/>
</dbReference>
<keyword evidence="8" id="KW-1185">Reference proteome</keyword>
<dbReference type="PANTHER" id="PTHR32089:SF112">
    <property type="entry name" value="LYSOZYME-LIKE PROTEIN-RELATED"/>
    <property type="match status" value="1"/>
</dbReference>
<dbReference type="Gene3D" id="6.10.340.10">
    <property type="match status" value="1"/>
</dbReference>
<evidence type="ECO:0000259" key="6">
    <source>
        <dbReference type="PROSITE" id="PS50885"/>
    </source>
</evidence>
<dbReference type="SMART" id="SM00283">
    <property type="entry name" value="MA"/>
    <property type="match status" value="1"/>
</dbReference>
<dbReference type="Pfam" id="PF00672">
    <property type="entry name" value="HAMP"/>
    <property type="match status" value="1"/>
</dbReference>
<dbReference type="Gene3D" id="1.10.287.950">
    <property type="entry name" value="Methyl-accepting chemotaxis protein"/>
    <property type="match status" value="1"/>
</dbReference>
<gene>
    <name evidence="7" type="ORF">LIN78_16315</name>
</gene>
<dbReference type="SMART" id="SM00304">
    <property type="entry name" value="HAMP"/>
    <property type="match status" value="1"/>
</dbReference>
<evidence type="ECO:0000256" key="1">
    <source>
        <dbReference type="ARBA" id="ARBA00023224"/>
    </source>
</evidence>